<evidence type="ECO:0000256" key="1">
    <source>
        <dbReference type="ARBA" id="ARBA00004167"/>
    </source>
</evidence>
<keyword evidence="4" id="KW-1133">Transmembrane helix</keyword>
<organism evidence="9 10">
    <name type="scientific">Limulus polyphemus</name>
    <name type="common">Atlantic horseshoe crab</name>
    <dbReference type="NCBI Taxonomy" id="6850"/>
    <lineage>
        <taxon>Eukaryota</taxon>
        <taxon>Metazoa</taxon>
        <taxon>Ecdysozoa</taxon>
        <taxon>Arthropoda</taxon>
        <taxon>Chelicerata</taxon>
        <taxon>Merostomata</taxon>
        <taxon>Xiphosura</taxon>
        <taxon>Limulidae</taxon>
        <taxon>Limulus</taxon>
    </lineage>
</organism>
<evidence type="ECO:0000256" key="7">
    <source>
        <dbReference type="SAM" id="MobiDB-lite"/>
    </source>
</evidence>
<proteinExistence type="predicted"/>
<dbReference type="InterPro" id="IPR011989">
    <property type="entry name" value="ARM-like"/>
</dbReference>
<dbReference type="Pfam" id="PF04826">
    <property type="entry name" value="Arm_2"/>
    <property type="match status" value="1"/>
</dbReference>
<evidence type="ECO:0000313" key="9">
    <source>
        <dbReference type="Proteomes" id="UP000694941"/>
    </source>
</evidence>
<dbReference type="InterPro" id="IPR006911">
    <property type="entry name" value="ARM-rpt_dom"/>
</dbReference>
<accession>A0ABM1C133</accession>
<comment type="subcellular location">
    <subcellularLocation>
        <location evidence="1">Membrane</location>
        <topology evidence="1">Single-pass membrane protein</topology>
    </subcellularLocation>
    <subcellularLocation>
        <location evidence="2">Mitochondrion membrane</location>
    </subcellularLocation>
</comment>
<dbReference type="SUPFAM" id="SSF48371">
    <property type="entry name" value="ARM repeat"/>
    <property type="match status" value="1"/>
</dbReference>
<dbReference type="PANTHER" id="PTHR15712:SF23">
    <property type="entry name" value="ARMADILLO REPEAT CONTAINING 10"/>
    <property type="match status" value="1"/>
</dbReference>
<evidence type="ECO:0000256" key="2">
    <source>
        <dbReference type="ARBA" id="ARBA00004325"/>
    </source>
</evidence>
<keyword evidence="6" id="KW-0472">Membrane</keyword>
<dbReference type="Proteomes" id="UP000694941">
    <property type="component" value="Unplaced"/>
</dbReference>
<protein>
    <submittedName>
        <fullName evidence="10">Uncharacterized protein LOC106476273</fullName>
    </submittedName>
</protein>
<feature type="compositionally biased region" description="Polar residues" evidence="7">
    <location>
        <begin position="107"/>
        <end position="122"/>
    </location>
</feature>
<dbReference type="InterPro" id="IPR016024">
    <property type="entry name" value="ARM-type_fold"/>
</dbReference>
<reference evidence="10" key="1">
    <citation type="submission" date="2025-08" db="UniProtKB">
        <authorList>
            <consortium name="RefSeq"/>
        </authorList>
    </citation>
    <scope>IDENTIFICATION</scope>
    <source>
        <tissue evidence="10">Muscle</tissue>
    </source>
</reference>
<evidence type="ECO:0000256" key="3">
    <source>
        <dbReference type="ARBA" id="ARBA00022692"/>
    </source>
</evidence>
<dbReference type="InterPro" id="IPR051303">
    <property type="entry name" value="Armcx_regulator"/>
</dbReference>
<evidence type="ECO:0000256" key="6">
    <source>
        <dbReference type="ARBA" id="ARBA00023136"/>
    </source>
</evidence>
<name>A0ABM1C133_LIMPO</name>
<dbReference type="Gene3D" id="1.25.10.10">
    <property type="entry name" value="Leucine-rich Repeat Variant"/>
    <property type="match status" value="1"/>
</dbReference>
<dbReference type="RefSeq" id="XP_013792391.2">
    <property type="nucleotide sequence ID" value="XM_013936937.2"/>
</dbReference>
<feature type="compositionally biased region" description="Low complexity" evidence="7">
    <location>
        <begin position="128"/>
        <end position="140"/>
    </location>
</feature>
<feature type="region of interest" description="Disordered" evidence="7">
    <location>
        <begin position="107"/>
        <end position="152"/>
    </location>
</feature>
<evidence type="ECO:0000313" key="10">
    <source>
        <dbReference type="RefSeq" id="XP_013792391.2"/>
    </source>
</evidence>
<dbReference type="GeneID" id="106476273"/>
<keyword evidence="3" id="KW-0812">Transmembrane</keyword>
<keyword evidence="9" id="KW-1185">Reference proteome</keyword>
<feature type="domain" description="Armadillo repeat-containing" evidence="8">
    <location>
        <begin position="210"/>
        <end position="408"/>
    </location>
</feature>
<keyword evidence="5" id="KW-0496">Mitochondrion</keyword>
<gene>
    <name evidence="10" type="primary">LOC106476273</name>
</gene>
<sequence>MTTDDGRLRKFALCSGIAAGIAYLGYSFIRSALCEIGWRSEQTKSPTRKSTLKSEGCQTDLTLPLTSQPVPLSGTSVRDRIKELNLRAREFKEAGFNFSVKNKAKSLQNTPWSSPRIQSPSDGKQAMSRSVDSLSSSLDGRSPRHQGKSIPKTGIARELSSGFLQDNEETLLVEQNGTHNPPLREPEEVLRKQLESLYSKARIMTLYEAKSLVTLLYSDDDEVLVKVLTTISNCAAFTVNQDHFADAGCLLILRDLIVSPAPSVQVSSVQAISNLAVNSQNQALLQPCVPVLLRYVTDPEAGAYLRALSLTALANLALEEVIVTPYKGKLNSLFQLLEEGNTIKIQVLKLLNNLSCSPDMIPFLLASKCPPISDMLDVNKHGRDLTLRLLTFLGNVTALAAEQKLSVQDLPVDDKAPSPETFYSTIFGHLGKDVISKKMLTLSASSDEEISTNAQKVYKILSQFHL</sequence>
<evidence type="ECO:0000259" key="8">
    <source>
        <dbReference type="Pfam" id="PF04826"/>
    </source>
</evidence>
<dbReference type="PANTHER" id="PTHR15712">
    <property type="entry name" value="ARMADILLO REPEAT CONTAINING PROTEIN"/>
    <property type="match status" value="1"/>
</dbReference>
<evidence type="ECO:0000256" key="4">
    <source>
        <dbReference type="ARBA" id="ARBA00022989"/>
    </source>
</evidence>
<evidence type="ECO:0000256" key="5">
    <source>
        <dbReference type="ARBA" id="ARBA00023128"/>
    </source>
</evidence>